<accession>B7JRE3</accession>
<dbReference type="RefSeq" id="WP_000153824.1">
    <property type="nucleotide sequence ID" value="NC_011773.1"/>
</dbReference>
<dbReference type="HOGENOM" id="CLU_569458_0_0_9"/>
<evidence type="ECO:0000313" key="2">
    <source>
        <dbReference type="Proteomes" id="UP000001363"/>
    </source>
</evidence>
<proteinExistence type="predicted"/>
<sequence length="514" mass="61354">MTILHEYEQMPPLYRFIYYKVRFDNGKDLYKFVSKMIKDIEKKKVRTLFREILDDELVFYIENGITKTELQLIQSLLSYKYNTEDIHPKYLEFHQYVSKTKSSTTVETRKMIREVIFGTQFIHALSREEITGIKKLFKGINLEEIMKEVSSLAEKEQGRINTYQKEASKRKRIGSAINRALSEIGPIIKEEASKKKNFFTKLKFNKKKIGFFITPNIGKDREIVTSYLNKASRSERIILELDNENENYFISFSEPLDLAFMRSILSQRFLKEPLEGFKILGIPIQVIIVHCKYKGVSICEPEWHELDFNVYYESIKNGIFAFNNRLQIKSYSEESIRFVIHQLMKETEFESELYLACYLHYNFLLPMQNYVDKREEFFEKNNIFLMVDEFKKKREEIYQQLLLSGDAKIKWKNEAELFKLVVKHYPDAIFQYRADWLDKQSLDVYIPGLKTAIEFQGQQHYEPVEFFGGEDAFLYRQKLDALKKEKCKQNKVKLIEWHYQDVISKTNLNRKINQ</sequence>
<name>B7JRE3_BACC0</name>
<dbReference type="KEGG" id="bcu:BCAH820_0841"/>
<dbReference type="AlphaFoldDB" id="B7JRE3"/>
<reference evidence="1 2" key="1">
    <citation type="submission" date="2008-10" db="EMBL/GenBank/DDBJ databases">
        <title>Genome sequence of Bacillus cereus AH820.</title>
        <authorList>
            <person name="Dodson R.J."/>
            <person name="Durkin A.S."/>
            <person name="Rosovitz M.J."/>
            <person name="Rasko D.A."/>
            <person name="Hoffmaster A."/>
            <person name="Ravel J."/>
            <person name="Sutton G."/>
        </authorList>
    </citation>
    <scope>NUCLEOTIDE SEQUENCE [LARGE SCALE GENOMIC DNA]</scope>
    <source>
        <strain evidence="1 2">AH820</strain>
    </source>
</reference>
<protein>
    <submittedName>
        <fullName evidence="1">Uncharacterized protein</fullName>
    </submittedName>
</protein>
<dbReference type="Gene3D" id="3.40.960.10">
    <property type="entry name" value="VSR Endonuclease"/>
    <property type="match status" value="1"/>
</dbReference>
<evidence type="ECO:0000313" key="1">
    <source>
        <dbReference type="EMBL" id="ACK92123.1"/>
    </source>
</evidence>
<dbReference type="EMBL" id="CP001283">
    <property type="protein sequence ID" value="ACK92123.1"/>
    <property type="molecule type" value="Genomic_DNA"/>
</dbReference>
<dbReference type="Proteomes" id="UP000001363">
    <property type="component" value="Chromosome"/>
</dbReference>
<organism evidence="1 2">
    <name type="scientific">Bacillus cereus (strain AH820)</name>
    <dbReference type="NCBI Taxonomy" id="405535"/>
    <lineage>
        <taxon>Bacteria</taxon>
        <taxon>Bacillati</taxon>
        <taxon>Bacillota</taxon>
        <taxon>Bacilli</taxon>
        <taxon>Bacillales</taxon>
        <taxon>Bacillaceae</taxon>
        <taxon>Bacillus</taxon>
        <taxon>Bacillus cereus group</taxon>
    </lineage>
</organism>
<gene>
    <name evidence="1" type="ordered locus">BCAH820_0841</name>
</gene>